<dbReference type="PANTHER" id="PTHR30346:SF28">
    <property type="entry name" value="HTH-TYPE TRANSCRIPTIONAL REGULATOR CYNR"/>
    <property type="match status" value="1"/>
</dbReference>
<dbReference type="PANTHER" id="PTHR30346">
    <property type="entry name" value="TRANSCRIPTIONAL DUAL REGULATOR HCAR-RELATED"/>
    <property type="match status" value="1"/>
</dbReference>
<comment type="caution">
    <text evidence="6">The sequence shown here is derived from an EMBL/GenBank/DDBJ whole genome shotgun (WGS) entry which is preliminary data.</text>
</comment>
<dbReference type="Gene3D" id="1.10.10.10">
    <property type="entry name" value="Winged helix-like DNA-binding domain superfamily/Winged helix DNA-binding domain"/>
    <property type="match status" value="1"/>
</dbReference>
<dbReference type="OrthoDB" id="9803735at2"/>
<evidence type="ECO:0000256" key="4">
    <source>
        <dbReference type="ARBA" id="ARBA00023163"/>
    </source>
</evidence>
<keyword evidence="3" id="KW-0238">DNA-binding</keyword>
<comment type="similarity">
    <text evidence="1">Belongs to the LysR transcriptional regulatory family.</text>
</comment>
<evidence type="ECO:0000256" key="1">
    <source>
        <dbReference type="ARBA" id="ARBA00009437"/>
    </source>
</evidence>
<dbReference type="Proteomes" id="UP000198414">
    <property type="component" value="Unassembled WGS sequence"/>
</dbReference>
<dbReference type="GO" id="GO:0003677">
    <property type="term" value="F:DNA binding"/>
    <property type="evidence" value="ECO:0007669"/>
    <property type="project" value="UniProtKB-KW"/>
</dbReference>
<organism evidence="6 7">
    <name type="scientific">Secundilactobacillus pentosiphilus</name>
    <dbReference type="NCBI Taxonomy" id="1714682"/>
    <lineage>
        <taxon>Bacteria</taxon>
        <taxon>Bacillati</taxon>
        <taxon>Bacillota</taxon>
        <taxon>Bacilli</taxon>
        <taxon>Lactobacillales</taxon>
        <taxon>Lactobacillaceae</taxon>
        <taxon>Secundilactobacillus</taxon>
    </lineage>
</organism>
<dbReference type="GO" id="GO:0003700">
    <property type="term" value="F:DNA-binding transcription factor activity"/>
    <property type="evidence" value="ECO:0007669"/>
    <property type="project" value="InterPro"/>
</dbReference>
<evidence type="ECO:0000259" key="5">
    <source>
        <dbReference type="PROSITE" id="PS50931"/>
    </source>
</evidence>
<keyword evidence="2" id="KW-0805">Transcription regulation</keyword>
<name>A0A1Z5IX67_9LACO</name>
<evidence type="ECO:0000313" key="6">
    <source>
        <dbReference type="EMBL" id="GAX06355.1"/>
    </source>
</evidence>
<dbReference type="EMBL" id="BCMI01000016">
    <property type="protein sequence ID" value="GAX06355.1"/>
    <property type="molecule type" value="Genomic_DNA"/>
</dbReference>
<dbReference type="FunFam" id="1.10.10.10:FF:000001">
    <property type="entry name" value="LysR family transcriptional regulator"/>
    <property type="match status" value="1"/>
</dbReference>
<dbReference type="GO" id="GO:0032993">
    <property type="term" value="C:protein-DNA complex"/>
    <property type="evidence" value="ECO:0007669"/>
    <property type="project" value="TreeGrafter"/>
</dbReference>
<dbReference type="PRINTS" id="PR00039">
    <property type="entry name" value="HTHLYSR"/>
</dbReference>
<dbReference type="Pfam" id="PF00126">
    <property type="entry name" value="HTH_1"/>
    <property type="match status" value="1"/>
</dbReference>
<protein>
    <submittedName>
        <fullName evidence="6">LysR family transcriptional regulator</fullName>
    </submittedName>
</protein>
<dbReference type="CDD" id="cd05466">
    <property type="entry name" value="PBP2_LTTR_substrate"/>
    <property type="match status" value="1"/>
</dbReference>
<gene>
    <name evidence="6" type="primary">lysR_4</name>
    <name evidence="6" type="ORF">IWT25_01699</name>
</gene>
<dbReference type="Gene3D" id="3.40.190.290">
    <property type="match status" value="1"/>
</dbReference>
<keyword evidence="4" id="KW-0804">Transcription</keyword>
<dbReference type="SUPFAM" id="SSF53850">
    <property type="entry name" value="Periplasmic binding protein-like II"/>
    <property type="match status" value="1"/>
</dbReference>
<dbReference type="RefSeq" id="WP_089121400.1">
    <property type="nucleotide sequence ID" value="NZ_BCMI01000016.1"/>
</dbReference>
<evidence type="ECO:0000313" key="7">
    <source>
        <dbReference type="Proteomes" id="UP000198414"/>
    </source>
</evidence>
<dbReference type="PROSITE" id="PS50931">
    <property type="entry name" value="HTH_LYSR"/>
    <property type="match status" value="1"/>
</dbReference>
<evidence type="ECO:0000256" key="3">
    <source>
        <dbReference type="ARBA" id="ARBA00023125"/>
    </source>
</evidence>
<dbReference type="InterPro" id="IPR000847">
    <property type="entry name" value="LysR_HTH_N"/>
</dbReference>
<proteinExistence type="inferred from homology"/>
<dbReference type="InterPro" id="IPR036388">
    <property type="entry name" value="WH-like_DNA-bd_sf"/>
</dbReference>
<reference evidence="6 7" key="1">
    <citation type="submission" date="2015-11" db="EMBL/GenBank/DDBJ databases">
        <title>Draft genome sequences of new species of the genus Lactobacillus isolated from orchardgrass silage.</title>
        <authorList>
            <person name="Tohno M."/>
            <person name="Tanizawa Y."/>
            <person name="Arita M."/>
        </authorList>
    </citation>
    <scope>NUCLEOTIDE SEQUENCE [LARGE SCALE GENOMIC DNA]</scope>
    <source>
        <strain evidence="6 7">IWT25</strain>
    </source>
</reference>
<dbReference type="InterPro" id="IPR005119">
    <property type="entry name" value="LysR_subst-bd"/>
</dbReference>
<dbReference type="Pfam" id="PF03466">
    <property type="entry name" value="LysR_substrate"/>
    <property type="match status" value="1"/>
</dbReference>
<sequence length="294" mass="32980">MELRLLEYFLAVDAAGSFSQAANRLHLTQPTLSRQIKGLEDELGLPLFTRTNRGLTLTQAGLYLKDRAQEILKLTQQTEQSFIDQRRELFSGNINIGAVEADSSHMLANELATFTAKYPSVTFDLFTGTSDDLFDRLDKGLIDLALLLEPVNTDKYEHITLAHTERWGLVISVDNPLAHAPVIEPNQLSEIPLLISSRKAVQKLFAGWTDSDFNQLNVIGHFNLIFNVLPLVQQGTGAALTIEGVINSNDNTGVRFVPFSPRVQTHTVLVWRKHRLQMPVTVAFINRFRNLSDE</sequence>
<evidence type="ECO:0000256" key="2">
    <source>
        <dbReference type="ARBA" id="ARBA00023015"/>
    </source>
</evidence>
<feature type="domain" description="HTH lysR-type" evidence="5">
    <location>
        <begin position="1"/>
        <end position="58"/>
    </location>
</feature>
<accession>A0A1Z5IX67</accession>
<dbReference type="InterPro" id="IPR036390">
    <property type="entry name" value="WH_DNA-bd_sf"/>
</dbReference>
<dbReference type="SUPFAM" id="SSF46785">
    <property type="entry name" value="Winged helix' DNA-binding domain"/>
    <property type="match status" value="1"/>
</dbReference>
<dbReference type="AlphaFoldDB" id="A0A1Z5IX67"/>